<dbReference type="OrthoDB" id="9808013at2"/>
<feature type="region of interest" description="Disordered" evidence="1">
    <location>
        <begin position="78"/>
        <end position="104"/>
    </location>
</feature>
<name>A0A0H5RY01_9MYCO</name>
<keyword evidence="2" id="KW-0732">Signal</keyword>
<gene>
    <name evidence="3" type="ORF">BN2156_05905</name>
</gene>
<dbReference type="Gene3D" id="3.75.10.10">
    <property type="entry name" value="L-arginine/glycine Amidinotransferase, Chain A"/>
    <property type="match status" value="1"/>
</dbReference>
<feature type="signal peptide" evidence="2">
    <location>
        <begin position="1"/>
        <end position="19"/>
    </location>
</feature>
<dbReference type="STRING" id="146018.BN2156_05905"/>
<feature type="compositionally biased region" description="Polar residues" evidence="1">
    <location>
        <begin position="89"/>
        <end position="104"/>
    </location>
</feature>
<evidence type="ECO:0000313" key="3">
    <source>
        <dbReference type="EMBL" id="CRZ18990.1"/>
    </source>
</evidence>
<proteinExistence type="predicted"/>
<evidence type="ECO:0000256" key="1">
    <source>
        <dbReference type="SAM" id="MobiDB-lite"/>
    </source>
</evidence>
<reference evidence="4" key="1">
    <citation type="submission" date="2015-07" db="EMBL/GenBank/DDBJ databases">
        <authorList>
            <person name="Urmite Genomes"/>
        </authorList>
    </citation>
    <scope>NUCLEOTIDE SEQUENCE [LARGE SCALE GENOMIC DNA]</scope>
    <source>
        <strain evidence="4">type strain: ATCC 49404</strain>
    </source>
</reference>
<evidence type="ECO:0000313" key="4">
    <source>
        <dbReference type="Proteomes" id="UP000199147"/>
    </source>
</evidence>
<evidence type="ECO:0000256" key="2">
    <source>
        <dbReference type="SAM" id="SignalP"/>
    </source>
</evidence>
<accession>A0A0H5RY01</accession>
<organism evidence="3 4">
    <name type="scientific">Mycolicibacterium neworleansense</name>
    <dbReference type="NCBI Taxonomy" id="146018"/>
    <lineage>
        <taxon>Bacteria</taxon>
        <taxon>Bacillati</taxon>
        <taxon>Actinomycetota</taxon>
        <taxon>Actinomycetes</taxon>
        <taxon>Mycobacteriales</taxon>
        <taxon>Mycobacteriaceae</taxon>
        <taxon>Mycolicibacterium</taxon>
    </lineage>
</organism>
<keyword evidence="4" id="KW-1185">Reference proteome</keyword>
<feature type="chain" id="PRO_5005223655" evidence="2">
    <location>
        <begin position="20"/>
        <end position="104"/>
    </location>
</feature>
<protein>
    <submittedName>
        <fullName evidence="3">Peptidyl-arginine deiminase</fullName>
    </submittedName>
</protein>
<dbReference type="PROSITE" id="PS51257">
    <property type="entry name" value="PROKAR_LIPOPROTEIN"/>
    <property type="match status" value="1"/>
</dbReference>
<dbReference type="Proteomes" id="UP000199147">
    <property type="component" value="Unassembled WGS sequence"/>
</dbReference>
<dbReference type="EMBL" id="CWKH01000003">
    <property type="protein sequence ID" value="CRZ18990.1"/>
    <property type="molecule type" value="Genomic_DNA"/>
</dbReference>
<dbReference type="AlphaFoldDB" id="A0A0H5RY01"/>
<sequence length="104" mass="10861" precursor="true">MLRRRFLSAGAVVFGAALAAGCTEPAGEDQRTWRMPDEGDPHKRTWMAFGASEAIWGAALLPPGRCQRGRRATTAKFSGIRGAPGGSAQPCSHGTSAGNACQSM</sequence>